<keyword evidence="2" id="KW-1185">Reference proteome</keyword>
<name>A0ABU2JH82_9ACTN</name>
<reference evidence="2" key="1">
    <citation type="submission" date="2023-07" db="EMBL/GenBank/DDBJ databases">
        <title>30 novel species of actinomycetes from the DSMZ collection.</title>
        <authorList>
            <person name="Nouioui I."/>
        </authorList>
    </citation>
    <scope>NUCLEOTIDE SEQUENCE [LARGE SCALE GENOMIC DNA]</scope>
    <source>
        <strain evidence="2">DSM 44399</strain>
    </source>
</reference>
<organism evidence="1 2">
    <name type="scientific">Jatrophihabitans lederbergiae</name>
    <dbReference type="NCBI Taxonomy" id="3075547"/>
    <lineage>
        <taxon>Bacteria</taxon>
        <taxon>Bacillati</taxon>
        <taxon>Actinomycetota</taxon>
        <taxon>Actinomycetes</taxon>
        <taxon>Jatrophihabitantales</taxon>
        <taxon>Jatrophihabitantaceae</taxon>
        <taxon>Jatrophihabitans</taxon>
    </lineage>
</organism>
<proteinExistence type="predicted"/>
<dbReference type="SUPFAM" id="SSF52540">
    <property type="entry name" value="P-loop containing nucleoside triphosphate hydrolases"/>
    <property type="match status" value="1"/>
</dbReference>
<dbReference type="Proteomes" id="UP001183176">
    <property type="component" value="Unassembled WGS sequence"/>
</dbReference>
<protein>
    <recommendedName>
        <fullName evidence="3">ATP-binding protein</fullName>
    </recommendedName>
</protein>
<evidence type="ECO:0008006" key="3">
    <source>
        <dbReference type="Google" id="ProtNLM"/>
    </source>
</evidence>
<comment type="caution">
    <text evidence="1">The sequence shown here is derived from an EMBL/GenBank/DDBJ whole genome shotgun (WGS) entry which is preliminary data.</text>
</comment>
<dbReference type="EMBL" id="JAVREH010000091">
    <property type="protein sequence ID" value="MDT0264347.1"/>
    <property type="molecule type" value="Genomic_DNA"/>
</dbReference>
<accession>A0ABU2JH82</accession>
<evidence type="ECO:0000313" key="2">
    <source>
        <dbReference type="Proteomes" id="UP001183176"/>
    </source>
</evidence>
<evidence type="ECO:0000313" key="1">
    <source>
        <dbReference type="EMBL" id="MDT0264347.1"/>
    </source>
</evidence>
<dbReference type="InterPro" id="IPR027417">
    <property type="entry name" value="P-loop_NTPase"/>
</dbReference>
<sequence>MNLLDRIDQRLSDLRARINPHDFEECATSLLSPIHPGLVPITGGTDFGLDAEITADGRITGLIITSSRNWSSAKRSLHDSLRSMRKNGRPVHHVVVVNLVEANRQKREKLRQLAQGFDCELVQVYDRHWFANQFRENPDWRQKILGIEGGPFSFSREPRGAWPDERQLPTVGRDVLIEKVNDTAADVILFGVPGAGKSHVASKLDGVLFLERQPIPERLLDDLISTKPDVVVVDDAGARLDDVDLLLHSRDAEGIAFRVAATCWPHEIDRVADHLPGSVRFEVDLLSREELGSLLRERGITRLSVIVHLLAQADGRPAWALNLADLLIRDSDWSSVWTGKALRPDICLFAAFERVR</sequence>
<gene>
    <name evidence="1" type="ORF">RM423_23590</name>
</gene>